<dbReference type="GO" id="GO:0046872">
    <property type="term" value="F:metal ion binding"/>
    <property type="evidence" value="ECO:0007669"/>
    <property type="project" value="UniProtKB-KW"/>
</dbReference>
<comment type="cofactor">
    <cofactor evidence="5">
        <name>Fe(2+)</name>
        <dbReference type="ChEBI" id="CHEBI:29033"/>
    </cofactor>
    <text evidence="5">Binds 1 Fe(2+) ion per subunit.</text>
</comment>
<keyword evidence="3" id="KW-0560">Oxidoreductase</keyword>
<gene>
    <name evidence="6" type="ORF">ASPWEDRAFT_31934</name>
</gene>
<organism evidence="6 7">
    <name type="scientific">Aspergillus wentii DTO 134E9</name>
    <dbReference type="NCBI Taxonomy" id="1073089"/>
    <lineage>
        <taxon>Eukaryota</taxon>
        <taxon>Fungi</taxon>
        <taxon>Dikarya</taxon>
        <taxon>Ascomycota</taxon>
        <taxon>Pezizomycotina</taxon>
        <taxon>Eurotiomycetes</taxon>
        <taxon>Eurotiomycetidae</taxon>
        <taxon>Eurotiales</taxon>
        <taxon>Aspergillaceae</taxon>
        <taxon>Aspergillus</taxon>
        <taxon>Aspergillus subgen. Cremei</taxon>
    </lineage>
</organism>
<feature type="binding site" evidence="5">
    <location>
        <position position="216"/>
    </location>
    <ligand>
        <name>Fe cation</name>
        <dbReference type="ChEBI" id="CHEBI:24875"/>
        <note>catalytic</note>
    </ligand>
</feature>
<dbReference type="STRING" id="1073089.A0A1L9R8M7"/>
<evidence type="ECO:0000313" key="7">
    <source>
        <dbReference type="Proteomes" id="UP000184383"/>
    </source>
</evidence>
<evidence type="ECO:0008006" key="8">
    <source>
        <dbReference type="Google" id="ProtNLM"/>
    </source>
</evidence>
<protein>
    <recommendedName>
        <fullName evidence="8">Carotenoid oxygenase</fullName>
    </recommendedName>
</protein>
<evidence type="ECO:0000256" key="3">
    <source>
        <dbReference type="ARBA" id="ARBA00023002"/>
    </source>
</evidence>
<dbReference type="GO" id="GO:0016121">
    <property type="term" value="P:carotene catabolic process"/>
    <property type="evidence" value="ECO:0007669"/>
    <property type="project" value="TreeGrafter"/>
</dbReference>
<reference evidence="7" key="1">
    <citation type="journal article" date="2017" name="Genome Biol.">
        <title>Comparative genomics reveals high biological diversity and specific adaptations in the industrially and medically important fungal genus Aspergillus.</title>
        <authorList>
            <person name="de Vries R.P."/>
            <person name="Riley R."/>
            <person name="Wiebenga A."/>
            <person name="Aguilar-Osorio G."/>
            <person name="Amillis S."/>
            <person name="Uchima C.A."/>
            <person name="Anderluh G."/>
            <person name="Asadollahi M."/>
            <person name="Askin M."/>
            <person name="Barry K."/>
            <person name="Battaglia E."/>
            <person name="Bayram O."/>
            <person name="Benocci T."/>
            <person name="Braus-Stromeyer S.A."/>
            <person name="Caldana C."/>
            <person name="Canovas D."/>
            <person name="Cerqueira G.C."/>
            <person name="Chen F."/>
            <person name="Chen W."/>
            <person name="Choi C."/>
            <person name="Clum A."/>
            <person name="Dos Santos R.A."/>
            <person name="Damasio A.R."/>
            <person name="Diallinas G."/>
            <person name="Emri T."/>
            <person name="Fekete E."/>
            <person name="Flipphi M."/>
            <person name="Freyberg S."/>
            <person name="Gallo A."/>
            <person name="Gournas C."/>
            <person name="Habgood R."/>
            <person name="Hainaut M."/>
            <person name="Harispe M.L."/>
            <person name="Henrissat B."/>
            <person name="Hilden K.S."/>
            <person name="Hope R."/>
            <person name="Hossain A."/>
            <person name="Karabika E."/>
            <person name="Karaffa L."/>
            <person name="Karanyi Z."/>
            <person name="Krasevec N."/>
            <person name="Kuo A."/>
            <person name="Kusch H."/>
            <person name="LaButti K."/>
            <person name="Lagendijk E.L."/>
            <person name="Lapidus A."/>
            <person name="Levasseur A."/>
            <person name="Lindquist E."/>
            <person name="Lipzen A."/>
            <person name="Logrieco A.F."/>
            <person name="MacCabe A."/>
            <person name="Maekelae M.R."/>
            <person name="Malavazi I."/>
            <person name="Melin P."/>
            <person name="Meyer V."/>
            <person name="Mielnichuk N."/>
            <person name="Miskei M."/>
            <person name="Molnar A.P."/>
            <person name="Mule G."/>
            <person name="Ngan C.Y."/>
            <person name="Orejas M."/>
            <person name="Orosz E."/>
            <person name="Ouedraogo J.P."/>
            <person name="Overkamp K.M."/>
            <person name="Park H.-S."/>
            <person name="Perrone G."/>
            <person name="Piumi F."/>
            <person name="Punt P.J."/>
            <person name="Ram A.F."/>
            <person name="Ramon A."/>
            <person name="Rauscher S."/>
            <person name="Record E."/>
            <person name="Riano-Pachon D.M."/>
            <person name="Robert V."/>
            <person name="Roehrig J."/>
            <person name="Ruller R."/>
            <person name="Salamov A."/>
            <person name="Salih N.S."/>
            <person name="Samson R.A."/>
            <person name="Sandor E."/>
            <person name="Sanguinetti M."/>
            <person name="Schuetze T."/>
            <person name="Sepcic K."/>
            <person name="Shelest E."/>
            <person name="Sherlock G."/>
            <person name="Sophianopoulou V."/>
            <person name="Squina F.M."/>
            <person name="Sun H."/>
            <person name="Susca A."/>
            <person name="Todd R.B."/>
            <person name="Tsang A."/>
            <person name="Unkles S.E."/>
            <person name="van de Wiele N."/>
            <person name="van Rossen-Uffink D."/>
            <person name="Oliveira J.V."/>
            <person name="Vesth T.C."/>
            <person name="Visser J."/>
            <person name="Yu J.-H."/>
            <person name="Zhou M."/>
            <person name="Andersen M.R."/>
            <person name="Archer D.B."/>
            <person name="Baker S.E."/>
            <person name="Benoit I."/>
            <person name="Brakhage A.A."/>
            <person name="Braus G.H."/>
            <person name="Fischer R."/>
            <person name="Frisvad J.C."/>
            <person name="Goldman G.H."/>
            <person name="Houbraken J."/>
            <person name="Oakley B."/>
            <person name="Pocsi I."/>
            <person name="Scazzocchio C."/>
            <person name="Seiboth B."/>
            <person name="vanKuyk P.A."/>
            <person name="Wortman J."/>
            <person name="Dyer P.S."/>
            <person name="Grigoriev I.V."/>
        </authorList>
    </citation>
    <scope>NUCLEOTIDE SEQUENCE [LARGE SCALE GENOMIC DNA]</scope>
    <source>
        <strain evidence="7">DTO 134E9</strain>
    </source>
</reference>
<feature type="binding site" evidence="5">
    <location>
        <position position="330"/>
    </location>
    <ligand>
        <name>Fe cation</name>
        <dbReference type="ChEBI" id="CHEBI:24875"/>
        <note>catalytic</note>
    </ligand>
</feature>
<name>A0A1L9R8M7_ASPWE</name>
<evidence type="ECO:0000256" key="5">
    <source>
        <dbReference type="PIRSR" id="PIRSR604294-1"/>
    </source>
</evidence>
<feature type="binding site" evidence="5">
    <location>
        <position position="565"/>
    </location>
    <ligand>
        <name>Fe cation</name>
        <dbReference type="ChEBI" id="CHEBI:24875"/>
        <note>catalytic</note>
    </ligand>
</feature>
<dbReference type="EMBL" id="KV878216">
    <property type="protein sequence ID" value="OJJ31276.1"/>
    <property type="molecule type" value="Genomic_DNA"/>
</dbReference>
<dbReference type="GO" id="GO:0010436">
    <property type="term" value="F:carotenoid dioxygenase activity"/>
    <property type="evidence" value="ECO:0007669"/>
    <property type="project" value="TreeGrafter"/>
</dbReference>
<keyword evidence="4 5" id="KW-0408">Iron</keyword>
<dbReference type="Proteomes" id="UP000184383">
    <property type="component" value="Unassembled WGS sequence"/>
</dbReference>
<proteinExistence type="inferred from homology"/>
<dbReference type="InterPro" id="IPR004294">
    <property type="entry name" value="Carotenoid_Oase"/>
</dbReference>
<dbReference type="VEuPathDB" id="FungiDB:ASPWEDRAFT_31934"/>
<evidence type="ECO:0000256" key="4">
    <source>
        <dbReference type="ARBA" id="ARBA00023004"/>
    </source>
</evidence>
<evidence type="ECO:0000256" key="1">
    <source>
        <dbReference type="ARBA" id="ARBA00006787"/>
    </source>
</evidence>
<sequence>MPTTHPFQTGNFVPVRKQHSLTPCEYHGSIPQELLGGQYIRNGSNPLMDQDANRAEHWFDGDGMLSGVFFRRGKAGVSPEYVNQYVITDVLREASAKRGRLGAPILPSIATLVDPASSVLRIMYAVLRTVVLVLWSFLSMPIRKISVANTHIVHHDGRVLATCESGPPMRMFLPQLRTVGWFDGWQSEGEGDKKTFQDGYGGSGLSGFLKEWTTGHPRVDLQTGELILFHSTFIKPFVQYSIIPGGNSIKKMLNIPVPGMTSPKMMHDFGVSKQHTIIFDIPLSLDPFNIAYNKPVVEYNRHGKTRFGVFPRYSPEQIHWFETEACVIFHGVNSWDESSPIKECSTVNTLVCRMKSAGLIFQAGNIKPPLNDDDTGECRLYYYQFDMNRHIISQQWALAAIPFEFPHVPNHLSMSEARYVYGCSTASGTFGQALGAGVKIDCLVKVDVAQLLSQAADTPPLPVTGCVDTRSMAEILDSTNPTDPIRVFRMPHGWYAQECSFVPRRAAASEDDGFLLTFVFDEAQLDADECAPADARSELWVIDAREMKDVVARIVLPQRVPYGMHGNWFSEDEIIKQRPVERFRSI</sequence>
<dbReference type="PANTHER" id="PTHR10543:SF89">
    <property type="entry name" value="CAROTENOID 9,10(9',10')-CLEAVAGE DIOXYGENASE 1"/>
    <property type="match status" value="1"/>
</dbReference>
<dbReference type="OrthoDB" id="1069523at2759"/>
<dbReference type="GeneID" id="63749444"/>
<dbReference type="Pfam" id="PF03055">
    <property type="entry name" value="RPE65"/>
    <property type="match status" value="1"/>
</dbReference>
<keyword evidence="7" id="KW-1185">Reference proteome</keyword>
<keyword evidence="2 5" id="KW-0479">Metal-binding</keyword>
<comment type="similarity">
    <text evidence="1">Belongs to the carotenoid oxygenase family.</text>
</comment>
<evidence type="ECO:0000313" key="6">
    <source>
        <dbReference type="EMBL" id="OJJ31276.1"/>
    </source>
</evidence>
<dbReference type="AlphaFoldDB" id="A0A1L9R8M7"/>
<dbReference type="PANTHER" id="PTHR10543">
    <property type="entry name" value="BETA-CAROTENE DIOXYGENASE"/>
    <property type="match status" value="1"/>
</dbReference>
<evidence type="ECO:0000256" key="2">
    <source>
        <dbReference type="ARBA" id="ARBA00022723"/>
    </source>
</evidence>
<dbReference type="RefSeq" id="XP_040684953.1">
    <property type="nucleotide sequence ID" value="XM_040833596.1"/>
</dbReference>
<accession>A0A1L9R8M7</accession>
<feature type="binding site" evidence="5">
    <location>
        <position position="267"/>
    </location>
    <ligand>
        <name>Fe cation</name>
        <dbReference type="ChEBI" id="CHEBI:24875"/>
        <note>catalytic</note>
    </ligand>
</feature>